<accession>A0A8J4F4G6</accession>
<sequence>MEEDIGLAELGVTARNAALVEAEILEESLAGAGDGSGDAVVLDGDTGPGDDVDTDLRGDGRASAAVTVEPPPAATLAGGGDGAAAAAANKDGGRRERQWAAQLSTVETEIAAMEKALEVATEALGGARDEEVVEAVGGGGGAHPLLWRESSSLQVALLRDRLAGLRDEQERLQELLAIENNATQQQQQQQQQQQEFGSGAAMSPTLPSRRPRFGARALARVGAGCGDTQVGAAAVTEAAADRSVVAHNNPQHQHQHQHQQEMQVASKKVRTAMVLDHKGDDPLAAAAVGGSGSGSGSGSMALAETEKDRLIRSAAAASGSGSGSMALAETEKDRLIRRGLLTPFDRLTGFERKMQNV</sequence>
<feature type="non-terminal residue" evidence="3">
    <location>
        <position position="357"/>
    </location>
</feature>
<gene>
    <name evidence="3" type="ORF">Vafri_14457</name>
</gene>
<evidence type="ECO:0000256" key="2">
    <source>
        <dbReference type="SAM" id="MobiDB-lite"/>
    </source>
</evidence>
<feature type="coiled-coil region" evidence="1">
    <location>
        <begin position="103"/>
        <end position="130"/>
    </location>
</feature>
<protein>
    <submittedName>
        <fullName evidence="3">Uncharacterized protein</fullName>
    </submittedName>
</protein>
<name>A0A8J4F4G6_9CHLO</name>
<dbReference type="EMBL" id="BNCO01000036">
    <property type="protein sequence ID" value="GIL59736.1"/>
    <property type="molecule type" value="Genomic_DNA"/>
</dbReference>
<keyword evidence="1" id="KW-0175">Coiled coil</keyword>
<dbReference type="Proteomes" id="UP000747399">
    <property type="component" value="Unassembled WGS sequence"/>
</dbReference>
<evidence type="ECO:0000313" key="4">
    <source>
        <dbReference type="Proteomes" id="UP000747399"/>
    </source>
</evidence>
<comment type="caution">
    <text evidence="3">The sequence shown here is derived from an EMBL/GenBank/DDBJ whole genome shotgun (WGS) entry which is preliminary data.</text>
</comment>
<feature type="region of interest" description="Disordered" evidence="2">
    <location>
        <begin position="29"/>
        <end position="94"/>
    </location>
</feature>
<feature type="region of interest" description="Disordered" evidence="2">
    <location>
        <begin position="183"/>
        <end position="210"/>
    </location>
</feature>
<keyword evidence="4" id="KW-1185">Reference proteome</keyword>
<reference evidence="3" key="1">
    <citation type="journal article" date="2021" name="Proc. Natl. Acad. Sci. U.S.A.">
        <title>Three genomes in the algal genus Volvox reveal the fate of a haploid sex-determining region after a transition to homothallism.</title>
        <authorList>
            <person name="Yamamoto K."/>
            <person name="Hamaji T."/>
            <person name="Kawai-Toyooka H."/>
            <person name="Matsuzaki R."/>
            <person name="Takahashi F."/>
            <person name="Nishimura Y."/>
            <person name="Kawachi M."/>
            <person name="Noguchi H."/>
            <person name="Minakuchi Y."/>
            <person name="Umen J.G."/>
            <person name="Toyoda A."/>
            <person name="Nozaki H."/>
        </authorList>
    </citation>
    <scope>NUCLEOTIDE SEQUENCE</scope>
    <source>
        <strain evidence="3">NIES-3780</strain>
    </source>
</reference>
<evidence type="ECO:0000256" key="1">
    <source>
        <dbReference type="SAM" id="Coils"/>
    </source>
</evidence>
<feature type="compositionally biased region" description="Low complexity" evidence="2">
    <location>
        <begin position="184"/>
        <end position="194"/>
    </location>
</feature>
<organism evidence="3 4">
    <name type="scientific">Volvox africanus</name>
    <dbReference type="NCBI Taxonomy" id="51714"/>
    <lineage>
        <taxon>Eukaryota</taxon>
        <taxon>Viridiplantae</taxon>
        <taxon>Chlorophyta</taxon>
        <taxon>core chlorophytes</taxon>
        <taxon>Chlorophyceae</taxon>
        <taxon>CS clade</taxon>
        <taxon>Chlamydomonadales</taxon>
        <taxon>Volvocaceae</taxon>
        <taxon>Volvox</taxon>
    </lineage>
</organism>
<proteinExistence type="predicted"/>
<dbReference type="AlphaFoldDB" id="A0A8J4F4G6"/>
<evidence type="ECO:0000313" key="3">
    <source>
        <dbReference type="EMBL" id="GIL59736.1"/>
    </source>
</evidence>